<feature type="non-terminal residue" evidence="3">
    <location>
        <position position="131"/>
    </location>
</feature>
<evidence type="ECO:0000256" key="1">
    <source>
        <dbReference type="ARBA" id="ARBA00022737"/>
    </source>
</evidence>
<dbReference type="PANTHER" id="PTHR44943:SF8">
    <property type="entry name" value="TPR REPEAT-CONTAINING PROTEIN MJ0263"/>
    <property type="match status" value="1"/>
</dbReference>
<dbReference type="SMART" id="SM00028">
    <property type="entry name" value="TPR"/>
    <property type="match status" value="3"/>
</dbReference>
<dbReference type="InterPro" id="IPR019734">
    <property type="entry name" value="TPR_rpt"/>
</dbReference>
<sequence length="131" mass="14538">MARQLTFHVLGLYLDKLERAFSLDAEDLKKIYHQRAAQCIKRGGYDAAISTCLKALALNDDDVEARYQLGVAYMGNRSVDKAIDSFKKVLKLDPGRAGAHFRLGVLYEKASALDDAVASYKKAIKLADERA</sequence>
<accession>A0A0F9GD09</accession>
<dbReference type="EMBL" id="LAZR01020583">
    <property type="protein sequence ID" value="KKL88376.1"/>
    <property type="molecule type" value="Genomic_DNA"/>
</dbReference>
<evidence type="ECO:0000256" key="2">
    <source>
        <dbReference type="ARBA" id="ARBA00022803"/>
    </source>
</evidence>
<evidence type="ECO:0000313" key="3">
    <source>
        <dbReference type="EMBL" id="KKL88376.1"/>
    </source>
</evidence>
<reference evidence="3" key="1">
    <citation type="journal article" date="2015" name="Nature">
        <title>Complex archaea that bridge the gap between prokaryotes and eukaryotes.</title>
        <authorList>
            <person name="Spang A."/>
            <person name="Saw J.H."/>
            <person name="Jorgensen S.L."/>
            <person name="Zaremba-Niedzwiedzka K."/>
            <person name="Martijn J."/>
            <person name="Lind A.E."/>
            <person name="van Eijk R."/>
            <person name="Schleper C."/>
            <person name="Guy L."/>
            <person name="Ettema T.J."/>
        </authorList>
    </citation>
    <scope>NUCLEOTIDE SEQUENCE</scope>
</reference>
<gene>
    <name evidence="3" type="ORF">LCGC14_1925370</name>
</gene>
<dbReference type="PROSITE" id="PS50293">
    <property type="entry name" value="TPR_REGION"/>
    <property type="match status" value="1"/>
</dbReference>
<keyword evidence="1" id="KW-0677">Repeat</keyword>
<protein>
    <submittedName>
        <fullName evidence="3">Uncharacterized protein</fullName>
    </submittedName>
</protein>
<dbReference type="AlphaFoldDB" id="A0A0F9GD09"/>
<name>A0A0F9GD09_9ZZZZ</name>
<dbReference type="SUPFAM" id="SSF48452">
    <property type="entry name" value="TPR-like"/>
    <property type="match status" value="1"/>
</dbReference>
<dbReference type="InterPro" id="IPR011990">
    <property type="entry name" value="TPR-like_helical_dom_sf"/>
</dbReference>
<organism evidence="3">
    <name type="scientific">marine sediment metagenome</name>
    <dbReference type="NCBI Taxonomy" id="412755"/>
    <lineage>
        <taxon>unclassified sequences</taxon>
        <taxon>metagenomes</taxon>
        <taxon>ecological metagenomes</taxon>
    </lineage>
</organism>
<dbReference type="PANTHER" id="PTHR44943">
    <property type="entry name" value="CELLULOSE SYNTHASE OPERON PROTEIN C"/>
    <property type="match status" value="1"/>
</dbReference>
<dbReference type="Gene3D" id="1.25.40.10">
    <property type="entry name" value="Tetratricopeptide repeat domain"/>
    <property type="match status" value="2"/>
</dbReference>
<comment type="caution">
    <text evidence="3">The sequence shown here is derived from an EMBL/GenBank/DDBJ whole genome shotgun (WGS) entry which is preliminary data.</text>
</comment>
<keyword evidence="2" id="KW-0802">TPR repeat</keyword>
<dbReference type="PROSITE" id="PS50005">
    <property type="entry name" value="TPR"/>
    <property type="match status" value="2"/>
</dbReference>
<dbReference type="Pfam" id="PF13432">
    <property type="entry name" value="TPR_16"/>
    <property type="match status" value="1"/>
</dbReference>
<dbReference type="InterPro" id="IPR051685">
    <property type="entry name" value="Ycf3/AcsC/BcsC/TPR_MFPF"/>
</dbReference>
<proteinExistence type="predicted"/>